<comment type="caution">
    <text evidence="3">The sequence shown here is derived from an EMBL/GenBank/DDBJ whole genome shotgun (WGS) entry which is preliminary data.</text>
</comment>
<dbReference type="InterPro" id="IPR002492">
    <property type="entry name" value="Transposase_Tc1-like"/>
</dbReference>
<keyword evidence="4" id="KW-1185">Reference proteome</keyword>
<dbReference type="Gene3D" id="3.30.420.10">
    <property type="entry name" value="Ribonuclease H-like superfamily/Ribonuclease H"/>
    <property type="match status" value="1"/>
</dbReference>
<dbReference type="SUPFAM" id="SSF46689">
    <property type="entry name" value="Homeodomain-like"/>
    <property type="match status" value="1"/>
</dbReference>
<evidence type="ECO:0000313" key="4">
    <source>
        <dbReference type="Proteomes" id="UP000792457"/>
    </source>
</evidence>
<dbReference type="OrthoDB" id="6734331at2759"/>
<dbReference type="AlphaFoldDB" id="A0A8K0P3I8"/>
<comment type="subcellular location">
    <subcellularLocation>
        <location evidence="1">Nucleus</location>
    </subcellularLocation>
</comment>
<reference evidence="3" key="1">
    <citation type="submission" date="2013-04" db="EMBL/GenBank/DDBJ databases">
        <authorList>
            <person name="Qu J."/>
            <person name="Murali S.C."/>
            <person name="Bandaranaike D."/>
            <person name="Bellair M."/>
            <person name="Blankenburg K."/>
            <person name="Chao H."/>
            <person name="Dinh H."/>
            <person name="Doddapaneni H."/>
            <person name="Downs B."/>
            <person name="Dugan-Rocha S."/>
            <person name="Elkadiri S."/>
            <person name="Gnanaolivu R.D."/>
            <person name="Hernandez B."/>
            <person name="Javaid M."/>
            <person name="Jayaseelan J.C."/>
            <person name="Lee S."/>
            <person name="Li M."/>
            <person name="Ming W."/>
            <person name="Munidasa M."/>
            <person name="Muniz J."/>
            <person name="Nguyen L."/>
            <person name="Ongeri F."/>
            <person name="Osuji N."/>
            <person name="Pu L.-L."/>
            <person name="Puazo M."/>
            <person name="Qu C."/>
            <person name="Quiroz J."/>
            <person name="Raj R."/>
            <person name="Weissenberger G."/>
            <person name="Xin Y."/>
            <person name="Zou X."/>
            <person name="Han Y."/>
            <person name="Richards S."/>
            <person name="Worley K."/>
            <person name="Muzny D."/>
            <person name="Gibbs R."/>
        </authorList>
    </citation>
    <scope>NUCLEOTIDE SEQUENCE</scope>
    <source>
        <strain evidence="3">Sampled in the wild</strain>
    </source>
</reference>
<dbReference type="GO" id="GO:0003677">
    <property type="term" value="F:DNA binding"/>
    <property type="evidence" value="ECO:0007669"/>
    <property type="project" value="InterPro"/>
</dbReference>
<proteinExistence type="predicted"/>
<reference evidence="3" key="2">
    <citation type="submission" date="2017-10" db="EMBL/GenBank/DDBJ databases">
        <title>Ladona fulva Genome sequencing and assembly.</title>
        <authorList>
            <person name="Murali S."/>
            <person name="Richards S."/>
            <person name="Bandaranaike D."/>
            <person name="Bellair M."/>
            <person name="Blankenburg K."/>
            <person name="Chao H."/>
            <person name="Dinh H."/>
            <person name="Doddapaneni H."/>
            <person name="Dugan-Rocha S."/>
            <person name="Elkadiri S."/>
            <person name="Gnanaolivu R."/>
            <person name="Hernandez B."/>
            <person name="Skinner E."/>
            <person name="Javaid M."/>
            <person name="Lee S."/>
            <person name="Li M."/>
            <person name="Ming W."/>
            <person name="Munidasa M."/>
            <person name="Muniz J."/>
            <person name="Nguyen L."/>
            <person name="Hughes D."/>
            <person name="Osuji N."/>
            <person name="Pu L.-L."/>
            <person name="Puazo M."/>
            <person name="Qu C."/>
            <person name="Quiroz J."/>
            <person name="Raj R."/>
            <person name="Weissenberger G."/>
            <person name="Xin Y."/>
            <person name="Zou X."/>
            <person name="Han Y."/>
            <person name="Worley K."/>
            <person name="Muzny D."/>
            <person name="Gibbs R."/>
        </authorList>
    </citation>
    <scope>NUCLEOTIDE SEQUENCE</scope>
    <source>
        <strain evidence="3">Sampled in the wild</strain>
    </source>
</reference>
<dbReference type="Pfam" id="PF01498">
    <property type="entry name" value="HTH_Tnp_Tc3_2"/>
    <property type="match status" value="1"/>
</dbReference>
<evidence type="ECO:0000259" key="2">
    <source>
        <dbReference type="Pfam" id="PF01498"/>
    </source>
</evidence>
<organism evidence="3 4">
    <name type="scientific">Ladona fulva</name>
    <name type="common">Scarce chaser dragonfly</name>
    <name type="synonym">Libellula fulva</name>
    <dbReference type="NCBI Taxonomy" id="123851"/>
    <lineage>
        <taxon>Eukaryota</taxon>
        <taxon>Metazoa</taxon>
        <taxon>Ecdysozoa</taxon>
        <taxon>Arthropoda</taxon>
        <taxon>Hexapoda</taxon>
        <taxon>Insecta</taxon>
        <taxon>Pterygota</taxon>
        <taxon>Palaeoptera</taxon>
        <taxon>Odonata</taxon>
        <taxon>Epiprocta</taxon>
        <taxon>Anisoptera</taxon>
        <taxon>Libelluloidea</taxon>
        <taxon>Libellulidae</taxon>
        <taxon>Ladona</taxon>
    </lineage>
</organism>
<dbReference type="EMBL" id="KZ308522">
    <property type="protein sequence ID" value="KAG8231018.1"/>
    <property type="molecule type" value="Genomic_DNA"/>
</dbReference>
<evidence type="ECO:0000313" key="3">
    <source>
        <dbReference type="EMBL" id="KAG8231018.1"/>
    </source>
</evidence>
<dbReference type="Proteomes" id="UP000792457">
    <property type="component" value="Unassembled WGS sequence"/>
</dbReference>
<dbReference type="InterPro" id="IPR009057">
    <property type="entry name" value="Homeodomain-like_sf"/>
</dbReference>
<gene>
    <name evidence="3" type="ORF">J437_LFUL010940</name>
</gene>
<dbReference type="InterPro" id="IPR036397">
    <property type="entry name" value="RNaseH_sf"/>
</dbReference>
<protein>
    <recommendedName>
        <fullName evidence="2">Transposase Tc1-like domain-containing protein</fullName>
    </recommendedName>
</protein>
<dbReference type="GO" id="GO:0015074">
    <property type="term" value="P:DNA integration"/>
    <property type="evidence" value="ECO:0007669"/>
    <property type="project" value="InterPro"/>
</dbReference>
<dbReference type="GO" id="GO:0006313">
    <property type="term" value="P:DNA transposition"/>
    <property type="evidence" value="ECO:0007669"/>
    <property type="project" value="InterPro"/>
</dbReference>
<dbReference type="GO" id="GO:0005634">
    <property type="term" value="C:nucleus"/>
    <property type="evidence" value="ECO:0007669"/>
    <property type="project" value="UniProtKB-SubCell"/>
</dbReference>
<name>A0A8K0P3I8_LADFU</name>
<accession>A0A8K0P3I8</accession>
<feature type="domain" description="Transposase Tc1-like" evidence="2">
    <location>
        <begin position="48"/>
        <end position="115"/>
    </location>
</feature>
<sequence length="223" mass="25656">MGVCEIARVFDVSHSTVVNLKKKWEEFQCIDRKVGSGRPKVMNNEEDTRIVDYVRQNPFSTAEEARCAVKLSISSQTVRRRLRFSGLEARCAAVKEILTDAHKQARLVFAQKHVDKSVDFWKTVIFSDEKTFSSCPNGLVTVYRPQNLRFDPMYVKERGRSGRFSVHVWEWMCAEGLGAIWKIDGNLDGMQYVSILENIIMPSVRILYPDQFIFQQIIKIGQG</sequence>
<evidence type="ECO:0000256" key="1">
    <source>
        <dbReference type="ARBA" id="ARBA00004123"/>
    </source>
</evidence>